<dbReference type="InterPro" id="IPR042099">
    <property type="entry name" value="ANL_N_sf"/>
</dbReference>
<sequence length="553" mass="61293">MPIKSLQAPVDVPLVDVWSYYLEQPRNYPADKPIFIDCDTGRSHSLTQIKHLALTLGQGLVHTLKWQKGDVMALFTPNNVDVPVVNFGIQWAGGISCPANPTYSAEELAQQLTDSGAKALLTQKALLETARKAAALAGVPAEKIFLLGDGRDETGVHRHWTEITAKGAGVVPQKPVIDPKKDLAYLVYSSGTTGMPKGVMLTHYNIVAQARQGEQGDIRSISWDTDAQLGVLPFFHIYGLVVVLATSVFTGAPCIVLPKFDLEKACRLIQDHNITFMYVPPPIVLALGKHPVVAKYDLTSLRWINSAAAPLSRELAVSVWERLKVGVKQGYGLSETSPAVMLQLPEEWRKFQGSVGRLYPSMEAKIVDEDGTELGYNQSGELLLKGPNVFSGYWKRPELDKDTFTEDGWYKTGDIFYCCPKGNFYITDRKKELIKYKGFQVPPAELEAKLIGREDIADVCVIGIWDKEQHTEIPRAYVVLKPGVPATEAKAREIAEWLNAKVAPPKKLRGGVRFIKEIPKSQAGKILRRVLRDQIKKEEEEEEEAEAAPKAKL</sequence>
<keyword evidence="6" id="KW-1185">Reference proteome</keyword>
<dbReference type="InterPro" id="IPR025110">
    <property type="entry name" value="AMP-bd_C"/>
</dbReference>
<organism evidence="5 6">
    <name type="scientific">Trichoderma ghanense</name>
    <dbReference type="NCBI Taxonomy" id="65468"/>
    <lineage>
        <taxon>Eukaryota</taxon>
        <taxon>Fungi</taxon>
        <taxon>Dikarya</taxon>
        <taxon>Ascomycota</taxon>
        <taxon>Pezizomycotina</taxon>
        <taxon>Sordariomycetes</taxon>
        <taxon>Hypocreomycetidae</taxon>
        <taxon>Hypocreales</taxon>
        <taxon>Hypocreaceae</taxon>
        <taxon>Trichoderma</taxon>
    </lineage>
</organism>
<keyword evidence="2 5" id="KW-0436">Ligase</keyword>
<dbReference type="InterPro" id="IPR020845">
    <property type="entry name" value="AMP-binding_CS"/>
</dbReference>
<evidence type="ECO:0000259" key="3">
    <source>
        <dbReference type="Pfam" id="PF00501"/>
    </source>
</evidence>
<gene>
    <name evidence="5" type="ORF">CCMA1212_007268</name>
</gene>
<evidence type="ECO:0000313" key="6">
    <source>
        <dbReference type="Proteomes" id="UP001642720"/>
    </source>
</evidence>
<evidence type="ECO:0000256" key="1">
    <source>
        <dbReference type="ARBA" id="ARBA00006432"/>
    </source>
</evidence>
<dbReference type="Proteomes" id="UP001642720">
    <property type="component" value="Unassembled WGS sequence"/>
</dbReference>
<dbReference type="RefSeq" id="XP_073557202.1">
    <property type="nucleotide sequence ID" value="XM_073704439.1"/>
</dbReference>
<evidence type="ECO:0000313" key="5">
    <source>
        <dbReference type="EMBL" id="TFB01001.1"/>
    </source>
</evidence>
<name>A0ABY2GZN5_9HYPO</name>
<dbReference type="GeneID" id="300578889"/>
<dbReference type="Gene3D" id="3.40.50.12780">
    <property type="entry name" value="N-terminal domain of ligase-like"/>
    <property type="match status" value="1"/>
</dbReference>
<dbReference type="Gene3D" id="3.30.300.30">
    <property type="match status" value="1"/>
</dbReference>
<dbReference type="PROSITE" id="PS00455">
    <property type="entry name" value="AMP_BINDING"/>
    <property type="match status" value="1"/>
</dbReference>
<protein>
    <submittedName>
        <fullName evidence="5">4-coumarate-CoA ligase 1</fullName>
    </submittedName>
</protein>
<dbReference type="PANTHER" id="PTHR24096:SF149">
    <property type="entry name" value="AMP-BINDING DOMAIN-CONTAINING PROTEIN-RELATED"/>
    <property type="match status" value="1"/>
</dbReference>
<dbReference type="GO" id="GO:0016874">
    <property type="term" value="F:ligase activity"/>
    <property type="evidence" value="ECO:0007669"/>
    <property type="project" value="UniProtKB-KW"/>
</dbReference>
<dbReference type="SUPFAM" id="SSF56801">
    <property type="entry name" value="Acetyl-CoA synthetase-like"/>
    <property type="match status" value="1"/>
</dbReference>
<comment type="caution">
    <text evidence="5">The sequence shown here is derived from an EMBL/GenBank/DDBJ whole genome shotgun (WGS) entry which is preliminary data.</text>
</comment>
<proteinExistence type="inferred from homology"/>
<dbReference type="InterPro" id="IPR000873">
    <property type="entry name" value="AMP-dep_synth/lig_dom"/>
</dbReference>
<dbReference type="PANTHER" id="PTHR24096">
    <property type="entry name" value="LONG-CHAIN-FATTY-ACID--COA LIGASE"/>
    <property type="match status" value="1"/>
</dbReference>
<dbReference type="CDD" id="cd05911">
    <property type="entry name" value="Firefly_Luc_like"/>
    <property type="match status" value="1"/>
</dbReference>
<reference evidence="5 6" key="1">
    <citation type="submission" date="2018-01" db="EMBL/GenBank/DDBJ databases">
        <title>Genome characterization of the sugarcane-associated fungus Trichoderma ghanense CCMA-1212 and their application in lignocelulose bioconversion.</title>
        <authorList>
            <person name="Steindorff A.S."/>
            <person name="Mendes T.D."/>
            <person name="Vilela E.S.D."/>
            <person name="Rodrigues D.S."/>
            <person name="Formighieri E.F."/>
            <person name="Melo I.S."/>
            <person name="Favaro L.C.L."/>
        </authorList>
    </citation>
    <scope>NUCLEOTIDE SEQUENCE [LARGE SCALE GENOMIC DNA]</scope>
    <source>
        <strain evidence="5 6">CCMA-1212</strain>
    </source>
</reference>
<feature type="domain" description="AMP-dependent synthetase/ligase" evidence="3">
    <location>
        <begin position="23"/>
        <end position="394"/>
    </location>
</feature>
<dbReference type="Pfam" id="PF13193">
    <property type="entry name" value="AMP-binding_C"/>
    <property type="match status" value="1"/>
</dbReference>
<dbReference type="EMBL" id="PPTA01000010">
    <property type="protein sequence ID" value="TFB01001.1"/>
    <property type="molecule type" value="Genomic_DNA"/>
</dbReference>
<accession>A0ABY2GZN5</accession>
<feature type="domain" description="AMP-binding enzyme C-terminal" evidence="4">
    <location>
        <begin position="445"/>
        <end position="525"/>
    </location>
</feature>
<evidence type="ECO:0000259" key="4">
    <source>
        <dbReference type="Pfam" id="PF13193"/>
    </source>
</evidence>
<dbReference type="Pfam" id="PF00501">
    <property type="entry name" value="AMP-binding"/>
    <property type="match status" value="1"/>
</dbReference>
<comment type="similarity">
    <text evidence="1">Belongs to the ATP-dependent AMP-binding enzyme family.</text>
</comment>
<evidence type="ECO:0000256" key="2">
    <source>
        <dbReference type="ARBA" id="ARBA00022598"/>
    </source>
</evidence>
<dbReference type="InterPro" id="IPR045851">
    <property type="entry name" value="AMP-bd_C_sf"/>
</dbReference>